<dbReference type="OrthoDB" id="86147at2157"/>
<dbReference type="GeneID" id="33325878"/>
<evidence type="ECO:0008006" key="8">
    <source>
        <dbReference type="Google" id="ProtNLM"/>
    </source>
</evidence>
<reference evidence="6 7" key="1">
    <citation type="submission" date="2016-04" db="EMBL/GenBank/DDBJ databases">
        <title>Complete genome sequence of Thermococcus barossii type strain SHCK-94.</title>
        <authorList>
            <person name="Oger P.M."/>
        </authorList>
    </citation>
    <scope>NUCLEOTIDE SEQUENCE [LARGE SCALE GENOMIC DNA]</scope>
    <source>
        <strain evidence="6 7">SHCK-94</strain>
    </source>
</reference>
<keyword evidence="2" id="KW-0964">Secreted</keyword>
<accession>A0A2Z2ML37</accession>
<dbReference type="Gene3D" id="4.10.1080.10">
    <property type="entry name" value="TSP type-3 repeat"/>
    <property type="match status" value="2"/>
</dbReference>
<dbReference type="InterPro" id="IPR053180">
    <property type="entry name" value="Ca-binding_acidic-repeat"/>
</dbReference>
<dbReference type="Proteomes" id="UP000250272">
    <property type="component" value="Chromosome"/>
</dbReference>
<feature type="region of interest" description="Disordered" evidence="5">
    <location>
        <begin position="25"/>
        <end position="129"/>
    </location>
</feature>
<dbReference type="InterPro" id="IPR059100">
    <property type="entry name" value="TSP3_bac"/>
</dbReference>
<feature type="region of interest" description="Disordered" evidence="5">
    <location>
        <begin position="481"/>
        <end position="505"/>
    </location>
</feature>
<proteinExistence type="predicted"/>
<dbReference type="AlphaFoldDB" id="A0A2Z2ML37"/>
<sequence>MKKPLLTLLVLLLVVLPLVRVNSAANANPPLDSDGDGLTDQEELKLGTNPALPDTDGDGLSDGLEVRLGSDPLMVDSDWEGLNDGDEIAFGTDPNNPDTDGDGLDDEDEAYGSFWSNQPVPPLDPTSPDTDGDGIRDDFEFELAKGNHEWDRPYYLYPDWDNDGIIDGLEIYPDDGKYHPTVSPNSGIYTGRAVLKGYFCFLNADCDGDGLTDPEELEAGTNVLDPDTDGDGLLDSWEVAYGTDPLSADTDGDGISDLDELRPSIIVSAKLPEEMKVEEFYEKSGRKDYYSWYLEGLVGDGPSGGSSYETVIGRCEWDGYDRETVEKYIVQTKDGQWEFYGIATSPLNPDTDGDGLSDSEESFEVTYITAGNFTLTRTIHLDPTNPDTDGDGIIDSEDAVPLNLDIDDDGVIEQDACAYFEDCDGDGLSDGREIELKTDPKNPDTDGDGLKDFDEVSIWTDPLNPDTDGDGFTDFEEVRAGTDPTDKISHPEAPPAVEKPSYKEVQPEIEEVPRVRVKKSVEFYVNEKRVEPDTFTTLVLDDDEAVFTVKASPRVLVYANGSEREIGVRTIFIYGDDEKRLVDEGDGSYHMELRNFTGLGFDFFSFRVEIDYEDDRSFTYSFNIELKYRAKPEVRLVNYTWLNTLDVGKLYFECRHCKNVTIIVPGALVNGEPKRVIDFGSTRPLKFFYARIIPHRYTVASQSDVGTIYTKYEDSVEVLKTGKDIGLLVAKTVEAKSLGSKIIYGMVATAKGVKTIVGGVEVFIPEEETEKPEGIETPESARFDKEAFKKGILDWVKEKIVDATFDYVTEKAVEYADAKELEARRHETTYRVTVKACSEFYCVPYTFTVQGYGYEFD</sequence>
<evidence type="ECO:0000256" key="2">
    <source>
        <dbReference type="ARBA" id="ARBA00022525"/>
    </source>
</evidence>
<dbReference type="Pfam" id="PF18884">
    <property type="entry name" value="TSP3_bac"/>
    <property type="match status" value="11"/>
</dbReference>
<dbReference type="PANTHER" id="PTHR37467">
    <property type="entry name" value="EXPORTED CALCIUM-BINDING GLYCOPROTEIN-RELATED"/>
    <property type="match status" value="1"/>
</dbReference>
<evidence type="ECO:0000256" key="1">
    <source>
        <dbReference type="ARBA" id="ARBA00004613"/>
    </source>
</evidence>
<feature type="compositionally biased region" description="Acidic residues" evidence="5">
    <location>
        <begin position="99"/>
        <end position="110"/>
    </location>
</feature>
<keyword evidence="4" id="KW-0106">Calcium</keyword>
<dbReference type="InterPro" id="IPR028974">
    <property type="entry name" value="TSP_type-3_rpt"/>
</dbReference>
<dbReference type="PANTHER" id="PTHR37467:SF1">
    <property type="entry name" value="EXPORTED CALCIUM-BINDING GLYCOPROTEIN"/>
    <property type="match status" value="1"/>
</dbReference>
<feature type="compositionally biased region" description="Basic and acidic residues" evidence="5">
    <location>
        <begin position="481"/>
        <end position="490"/>
    </location>
</feature>
<organism evidence="6 7">
    <name type="scientific">Thermococcus barossii</name>
    <dbReference type="NCBI Taxonomy" id="54077"/>
    <lineage>
        <taxon>Archaea</taxon>
        <taxon>Methanobacteriati</taxon>
        <taxon>Methanobacteriota</taxon>
        <taxon>Thermococci</taxon>
        <taxon>Thermococcales</taxon>
        <taxon>Thermococcaceae</taxon>
        <taxon>Thermococcus</taxon>
    </lineage>
</organism>
<feature type="compositionally biased region" description="Acidic residues" evidence="5">
    <location>
        <begin position="77"/>
        <end position="87"/>
    </location>
</feature>
<comment type="subcellular location">
    <subcellularLocation>
        <location evidence="1">Secreted</location>
    </subcellularLocation>
</comment>
<gene>
    <name evidence="6" type="ORF">A3L01_03865</name>
</gene>
<protein>
    <recommendedName>
        <fullName evidence="8">EF-hand domain-containing protein</fullName>
    </recommendedName>
</protein>
<evidence type="ECO:0000313" key="7">
    <source>
        <dbReference type="Proteomes" id="UP000250272"/>
    </source>
</evidence>
<evidence type="ECO:0000256" key="3">
    <source>
        <dbReference type="ARBA" id="ARBA00022729"/>
    </source>
</evidence>
<keyword evidence="3" id="KW-0732">Signal</keyword>
<evidence type="ECO:0000313" key="6">
    <source>
        <dbReference type="EMBL" id="ASJ04544.1"/>
    </source>
</evidence>
<keyword evidence="7" id="KW-1185">Reference proteome</keyword>
<dbReference type="RefSeq" id="WP_088864567.1">
    <property type="nucleotide sequence ID" value="NZ_CP015101.1"/>
</dbReference>
<evidence type="ECO:0000256" key="4">
    <source>
        <dbReference type="ARBA" id="ARBA00022837"/>
    </source>
</evidence>
<dbReference type="EMBL" id="CP015101">
    <property type="protein sequence ID" value="ASJ04544.1"/>
    <property type="molecule type" value="Genomic_DNA"/>
</dbReference>
<dbReference type="KEGG" id="tbs:A3L01_03865"/>
<dbReference type="SUPFAM" id="SSF103647">
    <property type="entry name" value="TSP type-3 repeat"/>
    <property type="match status" value="1"/>
</dbReference>
<evidence type="ECO:0000256" key="5">
    <source>
        <dbReference type="SAM" id="MobiDB-lite"/>
    </source>
</evidence>
<name>A0A2Z2ML37_9EURY</name>
<dbReference type="GO" id="GO:0005509">
    <property type="term" value="F:calcium ion binding"/>
    <property type="evidence" value="ECO:0007669"/>
    <property type="project" value="InterPro"/>
</dbReference>